<evidence type="ECO:0000256" key="4">
    <source>
        <dbReference type="ARBA" id="ARBA00022692"/>
    </source>
</evidence>
<feature type="transmembrane region" description="Helical" evidence="8">
    <location>
        <begin position="29"/>
        <end position="48"/>
    </location>
</feature>
<keyword evidence="11" id="KW-1185">Reference proteome</keyword>
<comment type="subcellular location">
    <subcellularLocation>
        <location evidence="1">Cell membrane</location>
        <topology evidence="1">Multi-pass membrane protein</topology>
    </subcellularLocation>
</comment>
<keyword evidence="3" id="KW-1003">Cell membrane</keyword>
<dbReference type="Pfam" id="PF04239">
    <property type="entry name" value="DUF421"/>
    <property type="match status" value="1"/>
</dbReference>
<organism evidence="10 11">
    <name type="scientific">Terriglobus aquaticus</name>
    <dbReference type="NCBI Taxonomy" id="940139"/>
    <lineage>
        <taxon>Bacteria</taxon>
        <taxon>Pseudomonadati</taxon>
        <taxon>Acidobacteriota</taxon>
        <taxon>Terriglobia</taxon>
        <taxon>Terriglobales</taxon>
        <taxon>Acidobacteriaceae</taxon>
        <taxon>Terriglobus</taxon>
    </lineage>
</organism>
<dbReference type="RefSeq" id="WP_263414681.1">
    <property type="nucleotide sequence ID" value="NZ_BAABBH010000001.1"/>
</dbReference>
<feature type="compositionally biased region" description="Low complexity" evidence="7">
    <location>
        <begin position="155"/>
        <end position="169"/>
    </location>
</feature>
<gene>
    <name evidence="10" type="ORF">ACK2TP_15350</name>
</gene>
<evidence type="ECO:0000313" key="10">
    <source>
        <dbReference type="EMBL" id="MFN2977147.1"/>
    </source>
</evidence>
<comment type="caution">
    <text evidence="10">The sequence shown here is derived from an EMBL/GenBank/DDBJ whole genome shotgun (WGS) entry which is preliminary data.</text>
</comment>
<comment type="similarity">
    <text evidence="2">Belongs to the UPF0702 family.</text>
</comment>
<feature type="region of interest" description="Disordered" evidence="7">
    <location>
        <begin position="145"/>
        <end position="169"/>
    </location>
</feature>
<dbReference type="InterPro" id="IPR007353">
    <property type="entry name" value="DUF421"/>
</dbReference>
<keyword evidence="5 8" id="KW-1133">Transmembrane helix</keyword>
<dbReference type="InterPro" id="IPR023090">
    <property type="entry name" value="UPF0702_alpha/beta_dom_sf"/>
</dbReference>
<evidence type="ECO:0000313" key="11">
    <source>
        <dbReference type="Proteomes" id="UP001634747"/>
    </source>
</evidence>
<accession>A0ABW9KNJ5</accession>
<evidence type="ECO:0000259" key="9">
    <source>
        <dbReference type="Pfam" id="PF04239"/>
    </source>
</evidence>
<sequence>MATIIHAVIGYFVLTLVVRVLTRRPGAQMTLFEFVIVFLMGGVIILSTVGNDRSMTNCCCAVLAVGGLHRIVSGLRLRYPKFSIVLVGSPLVLVRKGVLQKRVMEGMNLAPEDIMASARLNGLKSFDQIDYAILERNGGISIIKKEKEEGGGGDQAQAGGQQGMQKQDT</sequence>
<evidence type="ECO:0000256" key="1">
    <source>
        <dbReference type="ARBA" id="ARBA00004651"/>
    </source>
</evidence>
<name>A0ABW9KNJ5_9BACT</name>
<protein>
    <submittedName>
        <fullName evidence="10">DUF421 domain-containing protein</fullName>
    </submittedName>
</protein>
<evidence type="ECO:0000256" key="7">
    <source>
        <dbReference type="SAM" id="MobiDB-lite"/>
    </source>
</evidence>
<dbReference type="PANTHER" id="PTHR34582:SF6">
    <property type="entry name" value="UPF0702 TRANSMEMBRANE PROTEIN YCAP"/>
    <property type="match status" value="1"/>
</dbReference>
<keyword evidence="6 8" id="KW-0472">Membrane</keyword>
<dbReference type="PANTHER" id="PTHR34582">
    <property type="entry name" value="UPF0702 TRANSMEMBRANE PROTEIN YCAP"/>
    <property type="match status" value="1"/>
</dbReference>
<feature type="domain" description="YetF C-terminal" evidence="9">
    <location>
        <begin position="79"/>
        <end position="147"/>
    </location>
</feature>
<evidence type="ECO:0000256" key="2">
    <source>
        <dbReference type="ARBA" id="ARBA00006448"/>
    </source>
</evidence>
<dbReference type="EMBL" id="JBJYXY010000001">
    <property type="protein sequence ID" value="MFN2977147.1"/>
    <property type="molecule type" value="Genomic_DNA"/>
</dbReference>
<evidence type="ECO:0000256" key="8">
    <source>
        <dbReference type="SAM" id="Phobius"/>
    </source>
</evidence>
<evidence type="ECO:0000256" key="6">
    <source>
        <dbReference type="ARBA" id="ARBA00023136"/>
    </source>
</evidence>
<proteinExistence type="inferred from homology"/>
<dbReference type="Gene3D" id="3.30.240.20">
    <property type="entry name" value="bsu07140 like domains"/>
    <property type="match status" value="1"/>
</dbReference>
<evidence type="ECO:0000256" key="5">
    <source>
        <dbReference type="ARBA" id="ARBA00022989"/>
    </source>
</evidence>
<keyword evidence="4 8" id="KW-0812">Transmembrane</keyword>
<dbReference type="Proteomes" id="UP001634747">
    <property type="component" value="Unassembled WGS sequence"/>
</dbReference>
<evidence type="ECO:0000256" key="3">
    <source>
        <dbReference type="ARBA" id="ARBA00022475"/>
    </source>
</evidence>
<reference evidence="10 11" key="1">
    <citation type="submission" date="2024-12" db="EMBL/GenBank/DDBJ databases">
        <authorList>
            <person name="Lee Y."/>
        </authorList>
    </citation>
    <scope>NUCLEOTIDE SEQUENCE [LARGE SCALE GENOMIC DNA]</scope>
    <source>
        <strain evidence="10 11">03SUJ4</strain>
    </source>
</reference>
<feature type="transmembrane region" description="Helical" evidence="8">
    <location>
        <begin position="6"/>
        <end position="22"/>
    </location>
</feature>